<dbReference type="EMBL" id="CP077715">
    <property type="protein sequence ID" value="QXJ30864.1"/>
    <property type="molecule type" value="Genomic_DNA"/>
</dbReference>
<sequence length="39" mass="4525">MEIREITLDDVFIKYVGSSIEVRGRTSEVRQTRSRIRGA</sequence>
<gene>
    <name evidence="1" type="ORF">J5U21_00513</name>
    <name evidence="2" type="ORF">J5U22_00443</name>
</gene>
<evidence type="ECO:0000313" key="3">
    <source>
        <dbReference type="Proteomes" id="UP000694036"/>
    </source>
</evidence>
<keyword evidence="3" id="KW-1185">Reference proteome</keyword>
<dbReference type="AlphaFoldDB" id="A0A8F5GY44"/>
<dbReference type="EMBL" id="CP077713">
    <property type="protein sequence ID" value="QXJ33898.1"/>
    <property type="molecule type" value="Genomic_DNA"/>
</dbReference>
<name>A0A8F5GY44_9CREN</name>
<dbReference type="Proteomes" id="UP000693941">
    <property type="component" value="Chromosome"/>
</dbReference>
<evidence type="ECO:0000313" key="1">
    <source>
        <dbReference type="EMBL" id="QXJ30864.1"/>
    </source>
</evidence>
<reference evidence="2 3" key="1">
    <citation type="journal article" date="2021" name="Environ. Microbiol.">
        <title>New insights into the diversity and evolution of the archaeal mobilome from three complete genomes of Saccharolobus shibatae.</title>
        <authorList>
            <person name="Medvedeva S."/>
            <person name="Brandt D."/>
            <person name="Cvirkaite-Krupovic V."/>
            <person name="Liu Y."/>
            <person name="Severinov K."/>
            <person name="Ishino S."/>
            <person name="Ishino Y."/>
            <person name="Prangishvili D."/>
            <person name="Kalinowski J."/>
            <person name="Krupovic M."/>
        </authorList>
    </citation>
    <scope>NUCLEOTIDE SEQUENCE [LARGE SCALE GENOMIC DNA]</scope>
    <source>
        <strain evidence="1">BEU9</strain>
        <strain evidence="2 3">S38A</strain>
    </source>
</reference>
<proteinExistence type="predicted"/>
<organism evidence="2 3">
    <name type="scientific">Saccharolobus shibatae</name>
    <dbReference type="NCBI Taxonomy" id="2286"/>
    <lineage>
        <taxon>Archaea</taxon>
        <taxon>Thermoproteota</taxon>
        <taxon>Thermoprotei</taxon>
        <taxon>Sulfolobales</taxon>
        <taxon>Sulfolobaceae</taxon>
        <taxon>Saccharolobus</taxon>
    </lineage>
</organism>
<dbReference type="Proteomes" id="UP000694036">
    <property type="component" value="Chromosome"/>
</dbReference>
<accession>A0A8F5GY44</accession>
<protein>
    <submittedName>
        <fullName evidence="2">Uncharacterized protein</fullName>
    </submittedName>
</protein>
<evidence type="ECO:0000313" key="2">
    <source>
        <dbReference type="EMBL" id="QXJ33898.1"/>
    </source>
</evidence>